<organism evidence="1 2">
    <name type="scientific">Phlebia brevispora</name>
    <dbReference type="NCBI Taxonomy" id="194682"/>
    <lineage>
        <taxon>Eukaryota</taxon>
        <taxon>Fungi</taxon>
        <taxon>Dikarya</taxon>
        <taxon>Basidiomycota</taxon>
        <taxon>Agaricomycotina</taxon>
        <taxon>Agaricomycetes</taxon>
        <taxon>Polyporales</taxon>
        <taxon>Meruliaceae</taxon>
        <taxon>Phlebia</taxon>
    </lineage>
</organism>
<comment type="caution">
    <text evidence="1">The sequence shown here is derived from an EMBL/GenBank/DDBJ whole genome shotgun (WGS) entry which is preliminary data.</text>
</comment>
<evidence type="ECO:0000313" key="2">
    <source>
        <dbReference type="Proteomes" id="UP001148662"/>
    </source>
</evidence>
<name>A0ACC1T6C8_9APHY</name>
<sequence length="187" mass="20985">MVVKNSALDLFVPVAKGLSLANNAHPTSPRGRPHTGTPDLRADGDALPWYSSRWLLGRSRDDSEQIPLIAVNEPSRDRNPVHLMYLHFAFQKIVTLEFTCCYTGRPFKLPLLRLYESCARCTHKASMAMYEVLELRCFGIQLVENLSSPRQLRKSQECDHHPGCAVKHRLLADALFSAQTSLITAIA</sequence>
<dbReference type="EMBL" id="JANHOG010000463">
    <property type="protein sequence ID" value="KAJ3554114.1"/>
    <property type="molecule type" value="Genomic_DNA"/>
</dbReference>
<evidence type="ECO:0000313" key="1">
    <source>
        <dbReference type="EMBL" id="KAJ3554114.1"/>
    </source>
</evidence>
<dbReference type="Proteomes" id="UP001148662">
    <property type="component" value="Unassembled WGS sequence"/>
</dbReference>
<accession>A0ACC1T6C8</accession>
<proteinExistence type="predicted"/>
<reference evidence="1" key="1">
    <citation type="submission" date="2022-07" db="EMBL/GenBank/DDBJ databases">
        <title>Genome Sequence of Phlebia brevispora.</title>
        <authorList>
            <person name="Buettner E."/>
        </authorList>
    </citation>
    <scope>NUCLEOTIDE SEQUENCE</scope>
    <source>
        <strain evidence="1">MPL23</strain>
    </source>
</reference>
<protein>
    <submittedName>
        <fullName evidence="1">Uncharacterized protein</fullName>
    </submittedName>
</protein>
<keyword evidence="2" id="KW-1185">Reference proteome</keyword>
<gene>
    <name evidence="1" type="ORF">NM688_g3272</name>
</gene>